<evidence type="ECO:0000313" key="8">
    <source>
        <dbReference type="RefSeq" id="XP_034252293.1"/>
    </source>
</evidence>
<keyword evidence="7" id="KW-1185">Reference proteome</keyword>
<dbReference type="FunFam" id="3.40.50.300:FF:001025">
    <property type="entry name" value="ATPase family, AAA domain-containing 2B"/>
    <property type="match status" value="1"/>
</dbReference>
<dbReference type="Gene3D" id="1.10.8.60">
    <property type="match status" value="1"/>
</dbReference>
<name>A0A6P9A350_THRPL</name>
<feature type="compositionally biased region" description="Low complexity" evidence="5">
    <location>
        <begin position="387"/>
        <end position="399"/>
    </location>
</feature>
<protein>
    <submittedName>
        <fullName evidence="8">Fidgetin-like protein 1 isoform X1</fullName>
    </submittedName>
</protein>
<dbReference type="Proteomes" id="UP000515158">
    <property type="component" value="Unplaced"/>
</dbReference>
<comment type="similarity">
    <text evidence="1">Belongs to the AAA ATPase family.</text>
</comment>
<keyword evidence="4" id="KW-0175">Coiled coil</keyword>
<dbReference type="InParanoid" id="A0A6P9A350"/>
<dbReference type="OrthoDB" id="10251136at2759"/>
<accession>A0A6P9A350</accession>
<dbReference type="Pfam" id="PF00004">
    <property type="entry name" value="AAA"/>
    <property type="match status" value="1"/>
</dbReference>
<evidence type="ECO:0000256" key="1">
    <source>
        <dbReference type="ARBA" id="ARBA00006914"/>
    </source>
</evidence>
<feature type="region of interest" description="Disordered" evidence="5">
    <location>
        <begin position="354"/>
        <end position="373"/>
    </location>
</feature>
<evidence type="ECO:0000256" key="3">
    <source>
        <dbReference type="ARBA" id="ARBA00022840"/>
    </source>
</evidence>
<dbReference type="InterPro" id="IPR003959">
    <property type="entry name" value="ATPase_AAA_core"/>
</dbReference>
<dbReference type="FunFam" id="1.10.8.60:FF:000022">
    <property type="entry name" value="Fidgetin like 1"/>
    <property type="match status" value="1"/>
</dbReference>
<dbReference type="InterPro" id="IPR050304">
    <property type="entry name" value="MT-severing_AAA_ATPase"/>
</dbReference>
<keyword evidence="2" id="KW-0547">Nucleotide-binding</keyword>
<feature type="region of interest" description="Disordered" evidence="5">
    <location>
        <begin position="45"/>
        <end position="321"/>
    </location>
</feature>
<dbReference type="InterPro" id="IPR041569">
    <property type="entry name" value="AAA_lid_3"/>
</dbReference>
<evidence type="ECO:0000256" key="2">
    <source>
        <dbReference type="ARBA" id="ARBA00022741"/>
    </source>
</evidence>
<feature type="compositionally biased region" description="Basic and acidic residues" evidence="5">
    <location>
        <begin position="253"/>
        <end position="264"/>
    </location>
</feature>
<feature type="compositionally biased region" description="Basic and acidic residues" evidence="5">
    <location>
        <begin position="192"/>
        <end position="202"/>
    </location>
</feature>
<dbReference type="InterPro" id="IPR003593">
    <property type="entry name" value="AAA+_ATPase"/>
</dbReference>
<organism evidence="8">
    <name type="scientific">Thrips palmi</name>
    <name type="common">Melon thrips</name>
    <dbReference type="NCBI Taxonomy" id="161013"/>
    <lineage>
        <taxon>Eukaryota</taxon>
        <taxon>Metazoa</taxon>
        <taxon>Ecdysozoa</taxon>
        <taxon>Arthropoda</taxon>
        <taxon>Hexapoda</taxon>
        <taxon>Insecta</taxon>
        <taxon>Pterygota</taxon>
        <taxon>Neoptera</taxon>
        <taxon>Paraneoptera</taxon>
        <taxon>Thysanoptera</taxon>
        <taxon>Terebrantia</taxon>
        <taxon>Thripoidea</taxon>
        <taxon>Thripidae</taxon>
        <taxon>Thrips</taxon>
    </lineage>
</organism>
<evidence type="ECO:0000259" key="6">
    <source>
        <dbReference type="SMART" id="SM00382"/>
    </source>
</evidence>
<gene>
    <name evidence="8" type="primary">LOC117651866</name>
</gene>
<evidence type="ECO:0000313" key="7">
    <source>
        <dbReference type="Proteomes" id="UP000515158"/>
    </source>
</evidence>
<feature type="compositionally biased region" description="Polar residues" evidence="5">
    <location>
        <begin position="357"/>
        <end position="370"/>
    </location>
</feature>
<dbReference type="InterPro" id="IPR027417">
    <property type="entry name" value="P-loop_NTPase"/>
</dbReference>
<dbReference type="GeneID" id="117651866"/>
<dbReference type="InterPro" id="IPR003960">
    <property type="entry name" value="ATPase_AAA_CS"/>
</dbReference>
<evidence type="ECO:0000256" key="5">
    <source>
        <dbReference type="SAM" id="MobiDB-lite"/>
    </source>
</evidence>
<dbReference type="SMART" id="SM00382">
    <property type="entry name" value="AAA"/>
    <property type="match status" value="1"/>
</dbReference>
<dbReference type="PROSITE" id="PS00674">
    <property type="entry name" value="AAA"/>
    <property type="match status" value="1"/>
</dbReference>
<dbReference type="RefSeq" id="XP_034252293.1">
    <property type="nucleotide sequence ID" value="XM_034396402.1"/>
</dbReference>
<dbReference type="Gene3D" id="3.40.50.300">
    <property type="entry name" value="P-loop containing nucleotide triphosphate hydrolases"/>
    <property type="match status" value="1"/>
</dbReference>
<dbReference type="Pfam" id="PF17862">
    <property type="entry name" value="AAA_lid_3"/>
    <property type="match status" value="1"/>
</dbReference>
<evidence type="ECO:0000256" key="4">
    <source>
        <dbReference type="ARBA" id="ARBA00023054"/>
    </source>
</evidence>
<sequence>MFQINGEIQKSLNSIRYPSCIRVFQNSNLANLPDLNTQTHIRIVLQQGKSTSKDTMDRRRHSRSPSRGHAKDSRRHSRSPSRGHVKESRRHSKSPSRGHTKETRRHSRSPSRGHAKDSRRHSRSPSRGHVKESRRHSRSPSRGHTKETRRHSKSPSRGHTKETRSHSRSPILGHSKSASKRPLPTFLSCGHSQEKQSFKLEDNGDADDPTADSGPLSRILEEENSLIPPVSSDFKSPLDSDFSDDFEPTIKSTKKEESNYDDFKSNLLRKKMKLEKGPETLPKGQKAKQEDDDDIVYINTEISPSPLPKRPVTRSTAASSKLTLKGKKSTFKRKDELEQELKAKEEEIANLKRALSESPSKTTRQFTADNPYSIGKPDVFGAPAIDGPSSSSPGPFRFPHNSSPGKPFDKDLAMSKLLDEIPDLDVDMASSILAEVLEIKEPVTWDSIAGLDDVKRTLQDIVVNPLIRPDIFTGLKKPEKGVLLFGPPGTGKTLIGKCLASLGGATFFAISAASVTSKWVGTGEKRVRLLFKIARVLRPSIIYIDEVDSILSSRESSKENECLSRLKTEILASQDGLSCSDNDGVLLIGATNLPQKLDSAARRRFTSRLMIPLPDAEARRALMAHDIKNDNHSIDEDGMSMIVKKTEGYSGADLHTVLKDAAKAPIRELTSLQLRTIPLNKIRPFTVDDVLEVLKKRKPSVAAKDMTEVYAFQKMYGTALKKAT</sequence>
<feature type="domain" description="AAA+ ATPase" evidence="6">
    <location>
        <begin position="478"/>
        <end position="615"/>
    </location>
</feature>
<dbReference type="AlphaFoldDB" id="A0A6P9A350"/>
<dbReference type="SUPFAM" id="SSF52540">
    <property type="entry name" value="P-loop containing nucleoside triphosphate hydrolases"/>
    <property type="match status" value="1"/>
</dbReference>
<feature type="region of interest" description="Disordered" evidence="5">
    <location>
        <begin position="383"/>
        <end position="404"/>
    </location>
</feature>
<feature type="compositionally biased region" description="Basic residues" evidence="5">
    <location>
        <begin position="58"/>
        <end position="158"/>
    </location>
</feature>
<dbReference type="PANTHER" id="PTHR23074:SF17">
    <property type="entry name" value="FIDGETIN-LIKE PROTEIN 1"/>
    <property type="match status" value="1"/>
</dbReference>
<dbReference type="GO" id="GO:0016887">
    <property type="term" value="F:ATP hydrolysis activity"/>
    <property type="evidence" value="ECO:0007669"/>
    <property type="project" value="InterPro"/>
</dbReference>
<dbReference type="GO" id="GO:0005524">
    <property type="term" value="F:ATP binding"/>
    <property type="evidence" value="ECO:0007669"/>
    <property type="project" value="UniProtKB-KW"/>
</dbReference>
<reference evidence="8" key="1">
    <citation type="submission" date="2025-08" db="UniProtKB">
        <authorList>
            <consortium name="RefSeq"/>
        </authorList>
    </citation>
    <scope>IDENTIFICATION</scope>
    <source>
        <tissue evidence="8">Total insect</tissue>
    </source>
</reference>
<keyword evidence="3" id="KW-0067">ATP-binding</keyword>
<dbReference type="KEGG" id="tpal:117651866"/>
<proteinExistence type="inferred from homology"/>
<dbReference type="PANTHER" id="PTHR23074">
    <property type="entry name" value="AAA DOMAIN-CONTAINING"/>
    <property type="match status" value="1"/>
</dbReference>